<proteinExistence type="predicted"/>
<dbReference type="GO" id="GO:0009228">
    <property type="term" value="P:thiamine biosynthetic process"/>
    <property type="evidence" value="ECO:0007669"/>
    <property type="project" value="InterPro"/>
</dbReference>
<dbReference type="Pfam" id="PF08543">
    <property type="entry name" value="Phos_pyr_kin"/>
    <property type="match status" value="1"/>
</dbReference>
<keyword evidence="5" id="KW-1185">Reference proteome</keyword>
<comment type="caution">
    <text evidence="4">The sequence shown here is derived from an EMBL/GenBank/DDBJ whole genome shotgun (WGS) entry which is preliminary data.</text>
</comment>
<evidence type="ECO:0000256" key="2">
    <source>
        <dbReference type="ARBA" id="ARBA00012135"/>
    </source>
</evidence>
<dbReference type="EMBL" id="SOBT01000009">
    <property type="protein sequence ID" value="TDU28620.1"/>
    <property type="molecule type" value="Genomic_DNA"/>
</dbReference>
<comment type="pathway">
    <text evidence="1">Cofactor biosynthesis; thiamine diphosphate biosynthesis.</text>
</comment>
<dbReference type="RefSeq" id="WP_162851218.1">
    <property type="nucleotide sequence ID" value="NZ_MWIN01000002.1"/>
</dbReference>
<dbReference type="GO" id="GO:0008902">
    <property type="term" value="F:hydroxymethylpyrimidine kinase activity"/>
    <property type="evidence" value="ECO:0007669"/>
    <property type="project" value="UniProtKB-EC"/>
</dbReference>
<feature type="domain" description="Pyridoxamine kinase/Phosphomethylpyrimidine kinase" evidence="3">
    <location>
        <begin position="15"/>
        <end position="252"/>
    </location>
</feature>
<name>A0A4V3US12_9GAMM</name>
<dbReference type="SUPFAM" id="SSF53613">
    <property type="entry name" value="Ribokinase-like"/>
    <property type="match status" value="1"/>
</dbReference>
<dbReference type="CDD" id="cd01169">
    <property type="entry name" value="HMPP_kinase"/>
    <property type="match status" value="1"/>
</dbReference>
<dbReference type="Gene3D" id="3.40.1190.20">
    <property type="match status" value="1"/>
</dbReference>
<sequence length="258" mass="26916">MSFRRPCVLSLSGHDPLGGAGVHADIEAISSQGLHPLTVITALTVQDSRNVSRVEAVDPGLMSEQLQRLEADCDIRAIKIGLLGNPAQVALAVDLIARLRVPAVLDPVLRAGGGRELAGTSLETAIREQLVPNVRLVTPNAAEARRLVGQAPDADLDACAQALLAAGCANVLITGGDEPGAQVLNTWYRAGAAPCRYVWPRLPETFHGAGCTLASAIAARLAAGDDMAAAIQTGQSWTQSALERAIAVGRGRRIPGRH</sequence>
<dbReference type="GO" id="GO:0009229">
    <property type="term" value="P:thiamine diphosphate biosynthetic process"/>
    <property type="evidence" value="ECO:0007669"/>
    <property type="project" value="UniProtKB-UniPathway"/>
</dbReference>
<keyword evidence="4" id="KW-0808">Transferase</keyword>
<keyword evidence="4" id="KW-0418">Kinase</keyword>
<evidence type="ECO:0000259" key="3">
    <source>
        <dbReference type="Pfam" id="PF08543"/>
    </source>
</evidence>
<evidence type="ECO:0000313" key="4">
    <source>
        <dbReference type="EMBL" id="TDU28620.1"/>
    </source>
</evidence>
<accession>A0A4V3US12</accession>
<dbReference type="GO" id="GO:0005829">
    <property type="term" value="C:cytosol"/>
    <property type="evidence" value="ECO:0007669"/>
    <property type="project" value="TreeGrafter"/>
</dbReference>
<organism evidence="4 5">
    <name type="scientific">Panacagrimonas perspica</name>
    <dbReference type="NCBI Taxonomy" id="381431"/>
    <lineage>
        <taxon>Bacteria</taxon>
        <taxon>Pseudomonadati</taxon>
        <taxon>Pseudomonadota</taxon>
        <taxon>Gammaproteobacteria</taxon>
        <taxon>Nevskiales</taxon>
        <taxon>Nevskiaceae</taxon>
        <taxon>Panacagrimonas</taxon>
    </lineage>
</organism>
<dbReference type="AlphaFoldDB" id="A0A4V3US12"/>
<evidence type="ECO:0000256" key="1">
    <source>
        <dbReference type="ARBA" id="ARBA00004948"/>
    </source>
</evidence>
<dbReference type="InterPro" id="IPR029056">
    <property type="entry name" value="Ribokinase-like"/>
</dbReference>
<dbReference type="PANTHER" id="PTHR20858:SF17">
    <property type="entry name" value="HYDROXYMETHYLPYRIMIDINE_PHOSPHOMETHYLPYRIMIDINE KINASE THI20-RELATED"/>
    <property type="match status" value="1"/>
</dbReference>
<evidence type="ECO:0000313" key="5">
    <source>
        <dbReference type="Proteomes" id="UP000295341"/>
    </source>
</evidence>
<reference evidence="4 5" key="1">
    <citation type="submission" date="2019-03" db="EMBL/GenBank/DDBJ databases">
        <title>Genomic Encyclopedia of Type Strains, Phase IV (KMG-IV): sequencing the most valuable type-strain genomes for metagenomic binning, comparative biology and taxonomic classification.</title>
        <authorList>
            <person name="Goeker M."/>
        </authorList>
    </citation>
    <scope>NUCLEOTIDE SEQUENCE [LARGE SCALE GENOMIC DNA]</scope>
    <source>
        <strain evidence="4 5">DSM 26377</strain>
    </source>
</reference>
<dbReference type="InterPro" id="IPR013749">
    <property type="entry name" value="PM/HMP-P_kinase-1"/>
</dbReference>
<dbReference type="GO" id="GO:0008972">
    <property type="term" value="F:phosphomethylpyrimidine kinase activity"/>
    <property type="evidence" value="ECO:0007669"/>
    <property type="project" value="InterPro"/>
</dbReference>
<dbReference type="EC" id="2.7.1.49" evidence="2"/>
<dbReference type="PANTHER" id="PTHR20858">
    <property type="entry name" value="PHOSPHOMETHYLPYRIMIDINE KINASE"/>
    <property type="match status" value="1"/>
</dbReference>
<gene>
    <name evidence="4" type="ORF">DFR24_2995</name>
</gene>
<protein>
    <recommendedName>
        <fullName evidence="2">hydroxymethylpyrimidine kinase</fullName>
        <ecNumber evidence="2">2.7.1.49</ecNumber>
    </recommendedName>
</protein>
<dbReference type="InterPro" id="IPR004399">
    <property type="entry name" value="HMP/HMP-P_kinase_dom"/>
</dbReference>
<dbReference type="Proteomes" id="UP000295341">
    <property type="component" value="Unassembled WGS sequence"/>
</dbReference>
<dbReference type="UniPathway" id="UPA00060">
    <property type="reaction ID" value="UER00138"/>
</dbReference>